<gene>
    <name evidence="1" type="ORF">HUJ06_026230</name>
</gene>
<proteinExistence type="predicted"/>
<sequence length="51" mass="5448">MLGVCAPGGCGKTTSVTQLCRDEQVIRMIMISLSLARAHSEFRPKVQSGLA</sequence>
<evidence type="ECO:0000313" key="1">
    <source>
        <dbReference type="EMBL" id="DAD24766.1"/>
    </source>
</evidence>
<reference evidence="1 2" key="1">
    <citation type="journal article" date="2020" name="Mol. Biol. Evol.">
        <title>Distinct Expression and Methylation Patterns for Genes with Different Fates following a Single Whole-Genome Duplication in Flowering Plants.</title>
        <authorList>
            <person name="Shi T."/>
            <person name="Rahmani R.S."/>
            <person name="Gugger P.F."/>
            <person name="Wang M."/>
            <person name="Li H."/>
            <person name="Zhang Y."/>
            <person name="Li Z."/>
            <person name="Wang Q."/>
            <person name="Van de Peer Y."/>
            <person name="Marchal K."/>
            <person name="Chen J."/>
        </authorList>
    </citation>
    <scope>NUCLEOTIDE SEQUENCE [LARGE SCALE GENOMIC DNA]</scope>
    <source>
        <tissue evidence="1">Leaf</tissue>
    </source>
</reference>
<evidence type="ECO:0000313" key="2">
    <source>
        <dbReference type="Proteomes" id="UP000607653"/>
    </source>
</evidence>
<organism evidence="1 2">
    <name type="scientific">Nelumbo nucifera</name>
    <name type="common">Sacred lotus</name>
    <dbReference type="NCBI Taxonomy" id="4432"/>
    <lineage>
        <taxon>Eukaryota</taxon>
        <taxon>Viridiplantae</taxon>
        <taxon>Streptophyta</taxon>
        <taxon>Embryophyta</taxon>
        <taxon>Tracheophyta</taxon>
        <taxon>Spermatophyta</taxon>
        <taxon>Magnoliopsida</taxon>
        <taxon>Proteales</taxon>
        <taxon>Nelumbonaceae</taxon>
        <taxon>Nelumbo</taxon>
    </lineage>
</organism>
<comment type="caution">
    <text evidence="1">The sequence shown here is derived from an EMBL/GenBank/DDBJ whole genome shotgun (WGS) entry which is preliminary data.</text>
</comment>
<dbReference type="AlphaFoldDB" id="A0A822Y0J4"/>
<keyword evidence="2" id="KW-1185">Reference proteome</keyword>
<dbReference type="EMBL" id="DUZY01000001">
    <property type="protein sequence ID" value="DAD24766.1"/>
    <property type="molecule type" value="Genomic_DNA"/>
</dbReference>
<dbReference type="Proteomes" id="UP000607653">
    <property type="component" value="Unassembled WGS sequence"/>
</dbReference>
<name>A0A822Y0J4_NELNU</name>
<accession>A0A822Y0J4</accession>
<protein>
    <submittedName>
        <fullName evidence="1">Uncharacterized protein</fullName>
    </submittedName>
</protein>